<sequence length="475" mass="54034">MTDELPVLFKKKALGTQMGAEESIMEEVRRAYLGSAKVSTANLTLGQKLRELRESFVSELMVQMRAFPGHLYQPLCVIIDTLYDASLFRESNANGFHYKVIGGCHNFTAAVRLSELDPSEEVFKTRICSIYGNDLSEEAVLWLANRHNKVGEYRHHMSLTEKIQLCRYMFESVGKDRENRNWHVTISTILGDGHSKGVLKLLCKLAEMEDDTFNLLQRMLVLFGEGKLKGQKLSQDDLAKGPQMKPYILVELPALPSVAAQKLLTLLIKREITLQQFQKEAKILQKLQTVQRMFLDLMGLSDWEEATRRFPDHTREVLEHFACLSLRKTPVELKTFCNRLRNSRKDTKPGFQGKIGSVGSIISCDALSLNEDIMSEQVPQFSGVELTILDKPKDWGAADVKTFLNVVTSLNLNRQLEVFNVVVLCEPADMSMFQRAIGETQHFQEPMMAFYAVPCGKQSKFVHEHSYFALVWLDA</sequence>
<keyword evidence="2" id="KW-1185">Reference proteome</keyword>
<evidence type="ECO:0000313" key="2">
    <source>
        <dbReference type="Proteomes" id="UP001152320"/>
    </source>
</evidence>
<name>A0A9Q0YF39_HOLLE</name>
<accession>A0A9Q0YF39</accession>
<evidence type="ECO:0000313" key="1">
    <source>
        <dbReference type="EMBL" id="KAJ8018912.1"/>
    </source>
</evidence>
<protein>
    <submittedName>
        <fullName evidence="1">Uncharacterized protein</fullName>
    </submittedName>
</protein>
<organism evidence="1 2">
    <name type="scientific">Holothuria leucospilota</name>
    <name type="common">Black long sea cucumber</name>
    <name type="synonym">Mertensiothuria leucospilota</name>
    <dbReference type="NCBI Taxonomy" id="206669"/>
    <lineage>
        <taxon>Eukaryota</taxon>
        <taxon>Metazoa</taxon>
        <taxon>Echinodermata</taxon>
        <taxon>Eleutherozoa</taxon>
        <taxon>Echinozoa</taxon>
        <taxon>Holothuroidea</taxon>
        <taxon>Aspidochirotacea</taxon>
        <taxon>Aspidochirotida</taxon>
        <taxon>Holothuriidae</taxon>
        <taxon>Holothuria</taxon>
    </lineage>
</organism>
<proteinExistence type="predicted"/>
<dbReference type="EMBL" id="JAIZAY010000143">
    <property type="protein sequence ID" value="KAJ8018912.1"/>
    <property type="molecule type" value="Genomic_DNA"/>
</dbReference>
<dbReference type="AlphaFoldDB" id="A0A9Q0YF39"/>
<dbReference type="OrthoDB" id="5989968at2759"/>
<comment type="caution">
    <text evidence="1">The sequence shown here is derived from an EMBL/GenBank/DDBJ whole genome shotgun (WGS) entry which is preliminary data.</text>
</comment>
<gene>
    <name evidence="1" type="ORF">HOLleu_42827</name>
</gene>
<reference evidence="1" key="1">
    <citation type="submission" date="2021-10" db="EMBL/GenBank/DDBJ databases">
        <title>Tropical sea cucumber genome reveals ecological adaptation and Cuvierian tubules defense mechanism.</title>
        <authorList>
            <person name="Chen T."/>
        </authorList>
    </citation>
    <scope>NUCLEOTIDE SEQUENCE</scope>
    <source>
        <strain evidence="1">Nanhai2018</strain>
        <tissue evidence="1">Muscle</tissue>
    </source>
</reference>
<dbReference type="Proteomes" id="UP001152320">
    <property type="component" value="Unassembled WGS sequence"/>
</dbReference>